<comment type="caution">
    <text evidence="2">The sequence shown here is derived from an EMBL/GenBank/DDBJ whole genome shotgun (WGS) entry which is preliminary data.</text>
</comment>
<dbReference type="Proteomes" id="UP000823388">
    <property type="component" value="Chromosome 2N"/>
</dbReference>
<proteinExistence type="predicted"/>
<dbReference type="EMBL" id="CM029040">
    <property type="protein sequence ID" value="KAG2635100.1"/>
    <property type="molecule type" value="Genomic_DNA"/>
</dbReference>
<evidence type="ECO:0000313" key="2">
    <source>
        <dbReference type="EMBL" id="KAG2635100.1"/>
    </source>
</evidence>
<dbReference type="AlphaFoldDB" id="A0A8T0VIQ2"/>
<evidence type="ECO:0000313" key="3">
    <source>
        <dbReference type="Proteomes" id="UP000823388"/>
    </source>
</evidence>
<organism evidence="2 3">
    <name type="scientific">Panicum virgatum</name>
    <name type="common">Blackwell switchgrass</name>
    <dbReference type="NCBI Taxonomy" id="38727"/>
    <lineage>
        <taxon>Eukaryota</taxon>
        <taxon>Viridiplantae</taxon>
        <taxon>Streptophyta</taxon>
        <taxon>Embryophyta</taxon>
        <taxon>Tracheophyta</taxon>
        <taxon>Spermatophyta</taxon>
        <taxon>Magnoliopsida</taxon>
        <taxon>Liliopsida</taxon>
        <taxon>Poales</taxon>
        <taxon>Poaceae</taxon>
        <taxon>PACMAD clade</taxon>
        <taxon>Panicoideae</taxon>
        <taxon>Panicodae</taxon>
        <taxon>Paniceae</taxon>
        <taxon>Panicinae</taxon>
        <taxon>Panicum</taxon>
        <taxon>Panicum sect. Hiantes</taxon>
    </lineage>
</organism>
<sequence length="297" mass="31070">MFLPQIAVFSHHRAPLPARIPTSLIAPPPTANRAAFPRDAASHRYPRGRPRGLPSPRRLSSPSPSPATSLPIRSILHKKLHGGGRRAMARRGDTVSVSLGDLAARTPSTPPPPTKPARRLVGTFLCGRGAPPLGSFSTSVLGRRRLPGSGSALSLAGSTHPLAGSTSMQGSSVWATWSRSILSSGAGAASCIGARSRGGAGRPRGRPALPLCRARTRGGAGRPAVTPVPGACPGTPLCQPPVWPSSNVACVFPLFNLTRGTCFVSAVIRRKEENGASQEGDYFKIDVRTLAPFTYHN</sequence>
<evidence type="ECO:0000256" key="1">
    <source>
        <dbReference type="SAM" id="MobiDB-lite"/>
    </source>
</evidence>
<feature type="compositionally biased region" description="Low complexity" evidence="1">
    <location>
        <begin position="51"/>
        <end position="62"/>
    </location>
</feature>
<accession>A0A8T0VIQ2</accession>
<feature type="region of interest" description="Disordered" evidence="1">
    <location>
        <begin position="22"/>
        <end position="71"/>
    </location>
</feature>
<reference evidence="2" key="1">
    <citation type="submission" date="2020-05" db="EMBL/GenBank/DDBJ databases">
        <title>WGS assembly of Panicum virgatum.</title>
        <authorList>
            <person name="Lovell J.T."/>
            <person name="Jenkins J."/>
            <person name="Shu S."/>
            <person name="Juenger T.E."/>
            <person name="Schmutz J."/>
        </authorList>
    </citation>
    <scope>NUCLEOTIDE SEQUENCE</scope>
    <source>
        <strain evidence="2">AP13</strain>
    </source>
</reference>
<keyword evidence="3" id="KW-1185">Reference proteome</keyword>
<gene>
    <name evidence="2" type="ORF">PVAP13_2NG336030</name>
</gene>
<name>A0A8T0VIQ2_PANVG</name>
<protein>
    <submittedName>
        <fullName evidence="2">Uncharacterized protein</fullName>
    </submittedName>
</protein>